<keyword evidence="3" id="KW-0479">Metal-binding</keyword>
<feature type="binding site" evidence="3">
    <location>
        <position position="339"/>
    </location>
    <ligand>
        <name>CTP</name>
        <dbReference type="ChEBI" id="CHEBI:37563"/>
    </ligand>
</feature>
<keyword evidence="3 4" id="KW-0285">Flavoprotein</keyword>
<keyword evidence="3 4" id="KW-0436">Ligase</keyword>
<comment type="function">
    <text evidence="3">Catalyzes two sequential steps in the biosynthesis of coenzyme A. In the first step cysteine is conjugated to 4'-phosphopantothenate to form 4-phosphopantothenoylcysteine. In the second step the latter compound is decarboxylated to form 4'-phosphopantotheine.</text>
</comment>
<keyword evidence="3" id="KW-0511">Multifunctional enzyme</keyword>
<comment type="pathway">
    <text evidence="3 4">Cofactor biosynthesis; coenzyme A biosynthesis; CoA from (R)-pantothenate: step 3/5.</text>
</comment>
<organism evidence="7 8">
    <name type="scientific">Sphingobacterium tabacisoli</name>
    <dbReference type="NCBI Taxonomy" id="2044855"/>
    <lineage>
        <taxon>Bacteria</taxon>
        <taxon>Pseudomonadati</taxon>
        <taxon>Bacteroidota</taxon>
        <taxon>Sphingobacteriia</taxon>
        <taxon>Sphingobacteriales</taxon>
        <taxon>Sphingobacteriaceae</taxon>
        <taxon>Sphingobacterium</taxon>
    </lineage>
</organism>
<evidence type="ECO:0000256" key="3">
    <source>
        <dbReference type="HAMAP-Rule" id="MF_02225"/>
    </source>
</evidence>
<dbReference type="RefSeq" id="WP_210356137.1">
    <property type="nucleotide sequence ID" value="NZ_JAEQMU010000006.1"/>
</dbReference>
<dbReference type="Pfam" id="PF04127">
    <property type="entry name" value="DFP"/>
    <property type="match status" value="1"/>
</dbReference>
<dbReference type="NCBIfam" id="TIGR00521">
    <property type="entry name" value="coaBC_dfp"/>
    <property type="match status" value="1"/>
</dbReference>
<dbReference type="InterPro" id="IPR036551">
    <property type="entry name" value="Flavin_trans-like"/>
</dbReference>
<comment type="catalytic activity">
    <reaction evidence="3 4">
        <text>N-[(R)-4-phosphopantothenoyl]-L-cysteine + H(+) = (R)-4'-phosphopantetheine + CO2</text>
        <dbReference type="Rhea" id="RHEA:16793"/>
        <dbReference type="ChEBI" id="CHEBI:15378"/>
        <dbReference type="ChEBI" id="CHEBI:16526"/>
        <dbReference type="ChEBI" id="CHEBI:59458"/>
        <dbReference type="ChEBI" id="CHEBI:61723"/>
        <dbReference type="EC" id="4.1.1.36"/>
    </reaction>
</comment>
<comment type="pathway">
    <text evidence="3 4">Cofactor biosynthesis; coenzyme A biosynthesis; CoA from (R)-pantothenate: step 2/5.</text>
</comment>
<dbReference type="Pfam" id="PF02441">
    <property type="entry name" value="Flavoprotein"/>
    <property type="match status" value="1"/>
</dbReference>
<dbReference type="InterPro" id="IPR007085">
    <property type="entry name" value="DNA/pantothenate-metab_flavo_C"/>
</dbReference>
<keyword evidence="2 3" id="KW-0456">Lyase</keyword>
<proteinExistence type="inferred from homology"/>
<dbReference type="HAMAP" id="MF_02225">
    <property type="entry name" value="CoaBC"/>
    <property type="match status" value="1"/>
</dbReference>
<keyword evidence="1 3" id="KW-0210">Decarboxylase</keyword>
<evidence type="ECO:0000256" key="1">
    <source>
        <dbReference type="ARBA" id="ARBA00022793"/>
    </source>
</evidence>
<dbReference type="EMBL" id="JBHULD010000008">
    <property type="protein sequence ID" value="MFD2554043.1"/>
    <property type="molecule type" value="Genomic_DNA"/>
</dbReference>
<feature type="domain" description="Flavoprotein" evidence="5">
    <location>
        <begin position="7"/>
        <end position="180"/>
    </location>
</feature>
<feature type="domain" description="DNA/pantothenate metabolism flavoprotein C-terminal" evidence="6">
    <location>
        <begin position="187"/>
        <end position="397"/>
    </location>
</feature>
<feature type="binding site" evidence="3">
    <location>
        <position position="280"/>
    </location>
    <ligand>
        <name>CTP</name>
        <dbReference type="ChEBI" id="CHEBI:37563"/>
    </ligand>
</feature>
<feature type="binding site" evidence="3">
    <location>
        <position position="325"/>
    </location>
    <ligand>
        <name>CTP</name>
        <dbReference type="ChEBI" id="CHEBI:37563"/>
    </ligand>
</feature>
<feature type="region of interest" description="Phosphopantothenate--cysteine ligase" evidence="3">
    <location>
        <begin position="192"/>
        <end position="406"/>
    </location>
</feature>
<dbReference type="EC" id="4.1.1.36" evidence="3"/>
<comment type="caution">
    <text evidence="7">The sequence shown here is derived from an EMBL/GenBank/DDBJ whole genome shotgun (WGS) entry which is preliminary data.</text>
</comment>
<dbReference type="InterPro" id="IPR003382">
    <property type="entry name" value="Flavoprotein"/>
</dbReference>
<comment type="function">
    <text evidence="4">Catalyzes two steps in the biosynthesis of coenzyme A. In the first step cysteine is conjugated to 4'-phosphopantothenate to form 4-phosphopantothenoylcysteine, in the latter compound is decarboxylated to form 4'-phosphopantotheine.</text>
</comment>
<evidence type="ECO:0000256" key="2">
    <source>
        <dbReference type="ARBA" id="ARBA00023239"/>
    </source>
</evidence>
<sequence>MSSLKDKNIVLGVCGSIAAYKIAYLLRLLIKEGANVQVLMTKEATQFITPLTLSTLSKKPVLVEYYEENTGSWNNHVQLGLDADLMIIAPASANTIAKFANGICDNLLTATYLSSKCPVYLAPAMDLDMWKHPATQFNISRIQSYGNIIIPPGNGELASGLVGEGRLAEPEEIIQFLLSSLEDNLPLKGKTALVTAGPTYESIDPVRFIGNHSSGKMGYALAIRLKELGAKVTLISGPTALPAPTGIKTINIQSAQQMLEASSSEFVTADIIVMSAAVADYTPVDVAHQKIKKKEEEFSIQLKKTTDILAFLGQHKRPQQTLVGFALETNNELEHAKDKLERKNLDFIVLNSLVDKGAGFGTDTNKVTIVSKTGEIEEFNLKSKVEVANDICELILQHQNKAYSTL</sequence>
<dbReference type="SUPFAM" id="SSF52507">
    <property type="entry name" value="Homo-oligomeric flavin-containing Cys decarboxylases, HFCD"/>
    <property type="match status" value="1"/>
</dbReference>
<dbReference type="InterPro" id="IPR035929">
    <property type="entry name" value="CoaB-like_sf"/>
</dbReference>
<dbReference type="EC" id="6.3.2.5" evidence="3"/>
<evidence type="ECO:0000259" key="5">
    <source>
        <dbReference type="Pfam" id="PF02441"/>
    </source>
</evidence>
<reference evidence="8" key="1">
    <citation type="journal article" date="2019" name="Int. J. Syst. Evol. Microbiol.">
        <title>The Global Catalogue of Microorganisms (GCM) 10K type strain sequencing project: providing services to taxonomists for standard genome sequencing and annotation.</title>
        <authorList>
            <consortium name="The Broad Institute Genomics Platform"/>
            <consortium name="The Broad Institute Genome Sequencing Center for Infectious Disease"/>
            <person name="Wu L."/>
            <person name="Ma J."/>
        </authorList>
    </citation>
    <scope>NUCLEOTIDE SEQUENCE [LARGE SCALE GENOMIC DNA]</scope>
    <source>
        <strain evidence="8">KCTC 52298</strain>
    </source>
</reference>
<name>A0ABW5L0D0_9SPHI</name>
<evidence type="ECO:0000256" key="4">
    <source>
        <dbReference type="RuleBase" id="RU364078"/>
    </source>
</evidence>
<dbReference type="Proteomes" id="UP001597440">
    <property type="component" value="Unassembled WGS sequence"/>
</dbReference>
<comment type="cofactor">
    <cofactor evidence="3">
        <name>Mg(2+)</name>
        <dbReference type="ChEBI" id="CHEBI:18420"/>
    </cofactor>
</comment>
<evidence type="ECO:0000313" key="8">
    <source>
        <dbReference type="Proteomes" id="UP001597440"/>
    </source>
</evidence>
<gene>
    <name evidence="3 7" type="primary">coaBC</name>
    <name evidence="7" type="ORF">ACFSQW_06570</name>
</gene>
<comment type="catalytic activity">
    <reaction evidence="3 4">
        <text>(R)-4'-phosphopantothenate + L-cysteine + CTP = N-[(R)-4-phosphopantothenoyl]-L-cysteine + CMP + diphosphate + H(+)</text>
        <dbReference type="Rhea" id="RHEA:19397"/>
        <dbReference type="ChEBI" id="CHEBI:10986"/>
        <dbReference type="ChEBI" id="CHEBI:15378"/>
        <dbReference type="ChEBI" id="CHEBI:33019"/>
        <dbReference type="ChEBI" id="CHEBI:35235"/>
        <dbReference type="ChEBI" id="CHEBI:37563"/>
        <dbReference type="ChEBI" id="CHEBI:59458"/>
        <dbReference type="ChEBI" id="CHEBI:60377"/>
        <dbReference type="EC" id="6.3.2.5"/>
    </reaction>
</comment>
<comment type="similarity">
    <text evidence="3 4">In the C-terminal section; belongs to the PPC synthetase family.</text>
</comment>
<keyword evidence="3" id="KW-0460">Magnesium</keyword>
<comment type="caution">
    <text evidence="3">Lacks conserved residue(s) required for the propagation of feature annotation.</text>
</comment>
<dbReference type="PANTHER" id="PTHR14359:SF6">
    <property type="entry name" value="PHOSPHOPANTOTHENOYLCYSTEINE DECARBOXYLASE"/>
    <property type="match status" value="1"/>
</dbReference>
<keyword evidence="3 4" id="KW-0288">FMN</keyword>
<keyword evidence="8" id="KW-1185">Reference proteome</keyword>
<feature type="binding site" evidence="3">
    <location>
        <position position="343"/>
    </location>
    <ligand>
        <name>CTP</name>
        <dbReference type="ChEBI" id="CHEBI:37563"/>
    </ligand>
</feature>
<dbReference type="GO" id="GO:0004632">
    <property type="term" value="F:phosphopantothenate--cysteine ligase activity"/>
    <property type="evidence" value="ECO:0007669"/>
    <property type="project" value="UniProtKB-EC"/>
</dbReference>
<dbReference type="InterPro" id="IPR005252">
    <property type="entry name" value="CoaBC"/>
</dbReference>
<dbReference type="Gene3D" id="3.40.50.1950">
    <property type="entry name" value="Flavin prenyltransferase-like"/>
    <property type="match status" value="1"/>
</dbReference>
<dbReference type="SUPFAM" id="SSF102645">
    <property type="entry name" value="CoaB-like"/>
    <property type="match status" value="1"/>
</dbReference>
<evidence type="ECO:0000313" key="7">
    <source>
        <dbReference type="EMBL" id="MFD2554043.1"/>
    </source>
</evidence>
<comment type="cofactor">
    <cofactor evidence="3">
        <name>FMN</name>
        <dbReference type="ChEBI" id="CHEBI:58210"/>
    </cofactor>
    <text evidence="3">Binds 1 FMN per subunit.</text>
</comment>
<feature type="region of interest" description="Phosphopantothenoylcysteine decarboxylase" evidence="3">
    <location>
        <begin position="1"/>
        <end position="191"/>
    </location>
</feature>
<accession>A0ABW5L0D0</accession>
<protein>
    <recommendedName>
        <fullName evidence="3">Coenzyme A biosynthesis bifunctional protein CoaBC</fullName>
    </recommendedName>
    <alternativeName>
        <fullName evidence="3">DNA/pantothenate metabolism flavoprotein</fullName>
    </alternativeName>
    <alternativeName>
        <fullName evidence="3">Phosphopantothenoylcysteine synthetase/decarboxylase</fullName>
        <shortName evidence="3">PPCS-PPCDC</shortName>
    </alternativeName>
    <domain>
        <recommendedName>
            <fullName evidence="3">Phosphopantothenoylcysteine decarboxylase</fullName>
            <shortName evidence="3">PPC decarboxylase</shortName>
            <shortName evidence="3">PPC-DC</shortName>
            <ecNumber evidence="3">4.1.1.36</ecNumber>
        </recommendedName>
        <alternativeName>
            <fullName evidence="3">CoaC</fullName>
        </alternativeName>
    </domain>
    <domain>
        <recommendedName>
            <fullName evidence="3">Phosphopantothenate--cysteine ligase</fullName>
            <ecNumber evidence="3">6.3.2.5</ecNumber>
        </recommendedName>
        <alternativeName>
            <fullName evidence="3">CoaB</fullName>
        </alternativeName>
        <alternativeName>
            <fullName evidence="3">Phosphopantothenoylcysteine synthetase</fullName>
            <shortName evidence="3">PPC synthetase</shortName>
            <shortName evidence="3">PPC-S</shortName>
        </alternativeName>
    </domain>
</protein>
<comment type="similarity">
    <text evidence="3 4">In the N-terminal section; belongs to the HFCD (homo-oligomeric flavin containing Cys decarboxylase) superfamily.</text>
</comment>
<feature type="binding site" evidence="3">
    <location>
        <position position="290"/>
    </location>
    <ligand>
        <name>CTP</name>
        <dbReference type="ChEBI" id="CHEBI:37563"/>
    </ligand>
</feature>
<dbReference type="PANTHER" id="PTHR14359">
    <property type="entry name" value="HOMO-OLIGOMERIC FLAVIN CONTAINING CYS DECARBOXYLASE FAMILY"/>
    <property type="match status" value="1"/>
</dbReference>
<dbReference type="Gene3D" id="3.40.50.10300">
    <property type="entry name" value="CoaB-like"/>
    <property type="match status" value="1"/>
</dbReference>
<dbReference type="GO" id="GO:0004633">
    <property type="term" value="F:phosphopantothenoylcysteine decarboxylase activity"/>
    <property type="evidence" value="ECO:0007669"/>
    <property type="project" value="UniProtKB-EC"/>
</dbReference>
<evidence type="ECO:0000259" key="6">
    <source>
        <dbReference type="Pfam" id="PF04127"/>
    </source>
</evidence>